<evidence type="ECO:0000313" key="1">
    <source>
        <dbReference type="EMBL" id="KIH53651.1"/>
    </source>
</evidence>
<proteinExistence type="predicted"/>
<accession>A0A0C2G9L8</accession>
<evidence type="ECO:0000313" key="2">
    <source>
        <dbReference type="Proteomes" id="UP000054047"/>
    </source>
</evidence>
<gene>
    <name evidence="1" type="ORF">ANCDUO_16217</name>
</gene>
<dbReference type="AlphaFoldDB" id="A0A0C2G9L8"/>
<keyword evidence="2" id="KW-1185">Reference proteome</keyword>
<organism evidence="1 2">
    <name type="scientific">Ancylostoma duodenale</name>
    <dbReference type="NCBI Taxonomy" id="51022"/>
    <lineage>
        <taxon>Eukaryota</taxon>
        <taxon>Metazoa</taxon>
        <taxon>Ecdysozoa</taxon>
        <taxon>Nematoda</taxon>
        <taxon>Chromadorea</taxon>
        <taxon>Rhabditida</taxon>
        <taxon>Rhabditina</taxon>
        <taxon>Rhabditomorpha</taxon>
        <taxon>Strongyloidea</taxon>
        <taxon>Ancylostomatidae</taxon>
        <taxon>Ancylostomatinae</taxon>
        <taxon>Ancylostoma</taxon>
    </lineage>
</organism>
<dbReference type="Proteomes" id="UP000054047">
    <property type="component" value="Unassembled WGS sequence"/>
</dbReference>
<reference evidence="1 2" key="1">
    <citation type="submission" date="2013-12" db="EMBL/GenBank/DDBJ databases">
        <title>Draft genome of the parsitic nematode Ancylostoma duodenale.</title>
        <authorList>
            <person name="Mitreva M."/>
        </authorList>
    </citation>
    <scope>NUCLEOTIDE SEQUENCE [LARGE SCALE GENOMIC DNA]</scope>
    <source>
        <strain evidence="1 2">Zhejiang</strain>
    </source>
</reference>
<protein>
    <submittedName>
        <fullName evidence="1">Uncharacterized protein</fullName>
    </submittedName>
</protein>
<name>A0A0C2G9L8_9BILA</name>
<sequence length="78" mass="8426">MLELLDKMNAINVLNSFITIGWMLPRGTIRVPLPIVAPTVQPECSLNETGGRIDCGGLADRDLQSKKISTSTISASKQ</sequence>
<dbReference type="EMBL" id="KN740717">
    <property type="protein sequence ID" value="KIH53651.1"/>
    <property type="molecule type" value="Genomic_DNA"/>
</dbReference>